<dbReference type="Proteomes" id="UP000199017">
    <property type="component" value="Unassembled WGS sequence"/>
</dbReference>
<dbReference type="Pfam" id="PF10620">
    <property type="entry name" value="MdcG"/>
    <property type="match status" value="1"/>
</dbReference>
<dbReference type="NCBIfam" id="TIGR03135">
    <property type="entry name" value="malonate_mdcG"/>
    <property type="match status" value="1"/>
</dbReference>
<evidence type="ECO:0000313" key="5">
    <source>
        <dbReference type="EMBL" id="SDI42979.1"/>
    </source>
</evidence>
<feature type="domain" description="Phosphoribosyl-dephospho-CoA transferase MdcG C-terminal" evidence="3">
    <location>
        <begin position="96"/>
        <end position="204"/>
    </location>
</feature>
<dbReference type="AlphaFoldDB" id="A0A1G8KHS6"/>
<evidence type="ECO:0000256" key="1">
    <source>
        <dbReference type="ARBA" id="ARBA00022679"/>
    </source>
</evidence>
<organism evidence="5 6">
    <name type="scientific">Alteribacillus bidgolensis</name>
    <dbReference type="NCBI Taxonomy" id="930129"/>
    <lineage>
        <taxon>Bacteria</taxon>
        <taxon>Bacillati</taxon>
        <taxon>Bacillota</taxon>
        <taxon>Bacilli</taxon>
        <taxon>Bacillales</taxon>
        <taxon>Bacillaceae</taxon>
        <taxon>Alteribacillus</taxon>
    </lineage>
</organism>
<keyword evidence="2" id="KW-0548">Nucleotidyltransferase</keyword>
<reference evidence="5 6" key="1">
    <citation type="submission" date="2016-10" db="EMBL/GenBank/DDBJ databases">
        <authorList>
            <person name="de Groot N.N."/>
        </authorList>
    </citation>
    <scope>NUCLEOTIDE SEQUENCE [LARGE SCALE GENOMIC DNA]</scope>
    <source>
        <strain evidence="6">P4B,CCM 7963,CECT 7998,DSM 25260,IBRC-M 10614,KCTC 13821</strain>
    </source>
</reference>
<keyword evidence="6" id="KW-1185">Reference proteome</keyword>
<name>A0A1G8KHS6_9BACI</name>
<evidence type="ECO:0000259" key="3">
    <source>
        <dbReference type="Pfam" id="PF10620"/>
    </source>
</evidence>
<keyword evidence="1 5" id="KW-0808">Transferase</keyword>
<sequence length="208" mass="23773">MEIKPHDLLQFTTKNDLRMEENPPEWAIDAIGHMPYVVVRRAPIVHNHIPVGIRGKERGHRLAAEIPLEKIKARCSPEFIVENRLWKHLKKERRLLPVLNALNSIQDVFQSYQLKWGITGSAGYELVTEVPAVSPSSDLDIIIRTDGITEKTARDLYKDLNYFTFRIDVHVEGAYGAFALSEYVNKMGKIMLRTKNGPFLAADPWKGE</sequence>
<dbReference type="EMBL" id="FNDU01000007">
    <property type="protein sequence ID" value="SDI42979.1"/>
    <property type="molecule type" value="Genomic_DNA"/>
</dbReference>
<proteinExistence type="predicted"/>
<dbReference type="NCBIfam" id="NF002332">
    <property type="entry name" value="PRK01293.1"/>
    <property type="match status" value="1"/>
</dbReference>
<accession>A0A1G8KHS6</accession>
<dbReference type="InterPro" id="IPR017557">
    <property type="entry name" value="Holo-ACP_synthase"/>
</dbReference>
<dbReference type="STRING" id="930129.SAMN05216352_107237"/>
<dbReference type="OrthoDB" id="1275217at2"/>
<gene>
    <name evidence="5" type="ORF">SAMN05216352_107237</name>
</gene>
<dbReference type="InterPro" id="IPR048903">
    <property type="entry name" value="MdcG_N"/>
</dbReference>
<feature type="domain" description="Phosphoribosyl-dephospho-CoA transferase MdcG N-terminal" evidence="4">
    <location>
        <begin position="5"/>
        <end position="77"/>
    </location>
</feature>
<dbReference type="GO" id="GO:0016779">
    <property type="term" value="F:nucleotidyltransferase activity"/>
    <property type="evidence" value="ECO:0007669"/>
    <property type="project" value="UniProtKB-KW"/>
</dbReference>
<dbReference type="RefSeq" id="WP_091585758.1">
    <property type="nucleotide sequence ID" value="NZ_FNDU01000007.1"/>
</dbReference>
<dbReference type="Pfam" id="PF20866">
    <property type="entry name" value="MdcG_N"/>
    <property type="match status" value="1"/>
</dbReference>
<evidence type="ECO:0000259" key="4">
    <source>
        <dbReference type="Pfam" id="PF20866"/>
    </source>
</evidence>
<protein>
    <submittedName>
        <fullName evidence="5">Phosphoribosyl-dephospho-CoA transferase</fullName>
    </submittedName>
</protein>
<evidence type="ECO:0000256" key="2">
    <source>
        <dbReference type="ARBA" id="ARBA00022695"/>
    </source>
</evidence>
<evidence type="ECO:0000313" key="6">
    <source>
        <dbReference type="Proteomes" id="UP000199017"/>
    </source>
</evidence>
<dbReference type="InterPro" id="IPR049180">
    <property type="entry name" value="MdcG_C"/>
</dbReference>